<feature type="transmembrane region" description="Helical" evidence="1">
    <location>
        <begin position="12"/>
        <end position="33"/>
    </location>
</feature>
<proteinExistence type="predicted"/>
<dbReference type="AlphaFoldDB" id="A0A9R0ES31"/>
<keyword evidence="1" id="KW-1133">Transmembrane helix</keyword>
<reference evidence="4" key="1">
    <citation type="submission" date="2025-08" db="UniProtKB">
        <authorList>
            <consortium name="RefSeq"/>
        </authorList>
    </citation>
    <scope>IDENTIFICATION</scope>
    <source>
        <tissue evidence="4">Whole larval tissue</tissue>
    </source>
</reference>
<keyword evidence="1" id="KW-0812">Transmembrane</keyword>
<dbReference type="PROSITE" id="PS51465">
    <property type="entry name" value="KAZAL_2"/>
    <property type="match status" value="1"/>
</dbReference>
<feature type="domain" description="Kazal-like" evidence="2">
    <location>
        <begin position="63"/>
        <end position="108"/>
    </location>
</feature>
<dbReference type="SUPFAM" id="SSF100895">
    <property type="entry name" value="Kazal-type serine protease inhibitors"/>
    <property type="match status" value="1"/>
</dbReference>
<dbReference type="GeneID" id="118279346"/>
<organism evidence="3 4">
    <name type="scientific">Spodoptera frugiperda</name>
    <name type="common">Fall armyworm</name>
    <dbReference type="NCBI Taxonomy" id="7108"/>
    <lineage>
        <taxon>Eukaryota</taxon>
        <taxon>Metazoa</taxon>
        <taxon>Ecdysozoa</taxon>
        <taxon>Arthropoda</taxon>
        <taxon>Hexapoda</taxon>
        <taxon>Insecta</taxon>
        <taxon>Pterygota</taxon>
        <taxon>Neoptera</taxon>
        <taxon>Endopterygota</taxon>
        <taxon>Lepidoptera</taxon>
        <taxon>Glossata</taxon>
        <taxon>Ditrysia</taxon>
        <taxon>Noctuoidea</taxon>
        <taxon>Noctuidae</taxon>
        <taxon>Amphipyrinae</taxon>
        <taxon>Spodoptera</taxon>
    </lineage>
</organism>
<dbReference type="SMART" id="SM00280">
    <property type="entry name" value="KAZAL"/>
    <property type="match status" value="1"/>
</dbReference>
<dbReference type="Proteomes" id="UP000829999">
    <property type="component" value="Chromosome 14"/>
</dbReference>
<evidence type="ECO:0000256" key="1">
    <source>
        <dbReference type="SAM" id="Phobius"/>
    </source>
</evidence>
<dbReference type="RefSeq" id="XP_035454907.2">
    <property type="nucleotide sequence ID" value="XM_035599014.2"/>
</dbReference>
<dbReference type="PROSITE" id="PS00282">
    <property type="entry name" value="KAZAL_1"/>
    <property type="match status" value="1"/>
</dbReference>
<keyword evidence="1" id="KW-0472">Membrane</keyword>
<keyword evidence="3" id="KW-1185">Reference proteome</keyword>
<dbReference type="CDD" id="cd00104">
    <property type="entry name" value="KAZAL_FS"/>
    <property type="match status" value="1"/>
</dbReference>
<accession>A0A9R0ES31</accession>
<evidence type="ECO:0000259" key="2">
    <source>
        <dbReference type="PROSITE" id="PS51465"/>
    </source>
</evidence>
<protein>
    <submittedName>
        <fullName evidence="4">Uncharacterized protein LOC118279346</fullName>
    </submittedName>
</protein>
<evidence type="ECO:0000313" key="3">
    <source>
        <dbReference type="Proteomes" id="UP000829999"/>
    </source>
</evidence>
<name>A0A9R0ES31_SPOFR</name>
<dbReference type="Gene3D" id="3.30.60.30">
    <property type="match status" value="1"/>
</dbReference>
<evidence type="ECO:0000313" key="4">
    <source>
        <dbReference type="RefSeq" id="XP_035454907.2"/>
    </source>
</evidence>
<gene>
    <name evidence="4" type="primary">LOC118279346</name>
</gene>
<dbReference type="InterPro" id="IPR002350">
    <property type="entry name" value="Kazal_dom"/>
</dbReference>
<dbReference type="Pfam" id="PF07648">
    <property type="entry name" value="Kazal_2"/>
    <property type="match status" value="1"/>
</dbReference>
<dbReference type="OrthoDB" id="328123at2759"/>
<dbReference type="InterPro" id="IPR036058">
    <property type="entry name" value="Kazal_dom_sf"/>
</dbReference>
<sequence>MILQLLRKLASCKLLTVAVTWIVFVIISIHHYAKGASYSELKGEMGLVDPYQIDQEAINLVDIENMTTCDCPRVHYPVCANNGETYINHCVLRCTGDSEFLRFGPCVMYRRMDNVAVFPIRIPTKWKMSKNHSIIEIDDRVDAYVIEIPIQN</sequence>